<name>A0A1N7J2R0_9BACL</name>
<protein>
    <recommendedName>
        <fullName evidence="6">Probable sugar-binding periplasmic protein</fullName>
    </recommendedName>
</protein>
<dbReference type="Pfam" id="PF01547">
    <property type="entry name" value="SBP_bac_1"/>
    <property type="match status" value="1"/>
</dbReference>
<accession>A0A1N7J2R0</accession>
<dbReference type="InterPro" id="IPR050490">
    <property type="entry name" value="Bact_solute-bd_prot1"/>
</dbReference>
<reference evidence="8" key="1">
    <citation type="submission" date="2017-01" db="EMBL/GenBank/DDBJ databases">
        <authorList>
            <person name="Varghese N."/>
            <person name="Submissions S."/>
        </authorList>
    </citation>
    <scope>NUCLEOTIDE SEQUENCE [LARGE SCALE GENOMIC DNA]</scope>
    <source>
        <strain evidence="8">DSM 45196</strain>
    </source>
</reference>
<comment type="similarity">
    <text evidence="2">Belongs to the bacterial solute-binding protein 1 family.</text>
</comment>
<evidence type="ECO:0000256" key="5">
    <source>
        <dbReference type="ARBA" id="ARBA00049629"/>
    </source>
</evidence>
<dbReference type="Gene3D" id="3.40.190.10">
    <property type="entry name" value="Periplasmic binding protein-like II"/>
    <property type="match status" value="2"/>
</dbReference>
<comment type="subcellular location">
    <subcellularLocation>
        <location evidence="1">Cell envelope</location>
    </subcellularLocation>
</comment>
<evidence type="ECO:0000256" key="2">
    <source>
        <dbReference type="ARBA" id="ARBA00008520"/>
    </source>
</evidence>
<organism evidence="7 8">
    <name type="scientific">Kroppenstedtia eburnea</name>
    <dbReference type="NCBI Taxonomy" id="714067"/>
    <lineage>
        <taxon>Bacteria</taxon>
        <taxon>Bacillati</taxon>
        <taxon>Bacillota</taxon>
        <taxon>Bacilli</taxon>
        <taxon>Bacillales</taxon>
        <taxon>Thermoactinomycetaceae</taxon>
        <taxon>Kroppenstedtia</taxon>
    </lineage>
</organism>
<proteinExistence type="inferred from homology"/>
<comment type="function">
    <text evidence="5">Part of a binding-protein-dependent transport system for a sugar.</text>
</comment>
<keyword evidence="4" id="KW-0732">Signal</keyword>
<dbReference type="SUPFAM" id="SSF53850">
    <property type="entry name" value="Periplasmic binding protein-like II"/>
    <property type="match status" value="1"/>
</dbReference>
<sequence length="453" mass="50036">MEAGHHSDVCSRFIYQRRFRRQEEEIIVRKSFRGMILLSCLALVWMTAACGGQSDGQEAGDNKQVEIFSWWTGAGEEAGLNALIKLFEEKNSNIQVKNAAVAGGAGTNAKATLATRMQGDDPPDTFQVHGGSELNDSWVAAGKMEPLNDLYKEQGWMDKFPKELIDMVSKDGKIYSVPVNIHRGNVLWYNAKIFDENGIEPPASFDDFFKAAEKLKKKGITPLALGDKEPWGATHLLETVLLGKLGPEDYGKLWTGKLSFEDPKVKEALKTYKKMLTYTNKDHAARNWQDAAQMVAKGEAAMHVMGDWAKGYFTTDLKLKPGKDFGWTATPGTEGSFMVITDTFGLPKGAKNPKATQEWLRVLGSAEGQDVFNPLKGSIPARVDADVNKYDEYGKETIEQFRDAKLTPSLAHGSAAPEGFVTEADQAVNTFVTQGNVDRLAQTLKEKLEQAIQ</sequence>
<dbReference type="EMBL" id="FTOD01000001">
    <property type="protein sequence ID" value="SIS43652.1"/>
    <property type="molecule type" value="Genomic_DNA"/>
</dbReference>
<dbReference type="AlphaFoldDB" id="A0A1N7J2R0"/>
<dbReference type="PANTHER" id="PTHR43649:SF28">
    <property type="entry name" value="BINDING PROTEIN COMPONENT OF ABC SUGAR TRANSPORTER-RELATED"/>
    <property type="match status" value="1"/>
</dbReference>
<evidence type="ECO:0000256" key="4">
    <source>
        <dbReference type="ARBA" id="ARBA00022729"/>
    </source>
</evidence>
<evidence type="ECO:0000256" key="3">
    <source>
        <dbReference type="ARBA" id="ARBA00022448"/>
    </source>
</evidence>
<evidence type="ECO:0000313" key="8">
    <source>
        <dbReference type="Proteomes" id="UP000186795"/>
    </source>
</evidence>
<gene>
    <name evidence="7" type="ORF">SAMN05421790_101658</name>
</gene>
<dbReference type="InterPro" id="IPR006059">
    <property type="entry name" value="SBP"/>
</dbReference>
<dbReference type="Proteomes" id="UP000186795">
    <property type="component" value="Unassembled WGS sequence"/>
</dbReference>
<dbReference type="GO" id="GO:0030313">
    <property type="term" value="C:cell envelope"/>
    <property type="evidence" value="ECO:0007669"/>
    <property type="project" value="UniProtKB-SubCell"/>
</dbReference>
<dbReference type="PANTHER" id="PTHR43649">
    <property type="entry name" value="ARABINOSE-BINDING PROTEIN-RELATED"/>
    <property type="match status" value="1"/>
</dbReference>
<keyword evidence="8" id="KW-1185">Reference proteome</keyword>
<evidence type="ECO:0000256" key="1">
    <source>
        <dbReference type="ARBA" id="ARBA00004196"/>
    </source>
</evidence>
<keyword evidence="3" id="KW-0813">Transport</keyword>
<evidence type="ECO:0000313" key="7">
    <source>
        <dbReference type="EMBL" id="SIS43652.1"/>
    </source>
</evidence>
<evidence type="ECO:0000256" key="6">
    <source>
        <dbReference type="ARBA" id="ARBA00049753"/>
    </source>
</evidence>